<dbReference type="InterPro" id="IPR001806">
    <property type="entry name" value="Small_GTPase"/>
</dbReference>
<protein>
    <submittedName>
        <fullName evidence="3">20952_t:CDS:1</fullName>
    </submittedName>
</protein>
<dbReference type="PANTHER" id="PTHR24070">
    <property type="entry name" value="RAS, DI-RAS, AND RHEB FAMILY MEMBERS OF SMALL GTPASE SUPERFAMILY"/>
    <property type="match status" value="1"/>
</dbReference>
<dbReference type="GO" id="GO:0016020">
    <property type="term" value="C:membrane"/>
    <property type="evidence" value="ECO:0007669"/>
    <property type="project" value="InterPro"/>
</dbReference>
<dbReference type="AlphaFoldDB" id="A0A9N9HLJ4"/>
<reference evidence="3" key="1">
    <citation type="submission" date="2021-06" db="EMBL/GenBank/DDBJ databases">
        <authorList>
            <person name="Kallberg Y."/>
            <person name="Tangrot J."/>
            <person name="Rosling A."/>
        </authorList>
    </citation>
    <scope>NUCLEOTIDE SEQUENCE</scope>
    <source>
        <strain evidence="3">FL966</strain>
    </source>
</reference>
<name>A0A9N9HLJ4_9GLOM</name>
<dbReference type="GO" id="GO:0003924">
    <property type="term" value="F:GTPase activity"/>
    <property type="evidence" value="ECO:0007669"/>
    <property type="project" value="InterPro"/>
</dbReference>
<accession>A0A9N9HLJ4</accession>
<organism evidence="3 4">
    <name type="scientific">Cetraspora pellucida</name>
    <dbReference type="NCBI Taxonomy" id="1433469"/>
    <lineage>
        <taxon>Eukaryota</taxon>
        <taxon>Fungi</taxon>
        <taxon>Fungi incertae sedis</taxon>
        <taxon>Mucoromycota</taxon>
        <taxon>Glomeromycotina</taxon>
        <taxon>Glomeromycetes</taxon>
        <taxon>Diversisporales</taxon>
        <taxon>Gigasporaceae</taxon>
        <taxon>Cetraspora</taxon>
    </lineage>
</organism>
<dbReference type="PROSITE" id="PS51419">
    <property type="entry name" value="RAB"/>
    <property type="match status" value="1"/>
</dbReference>
<dbReference type="InterPro" id="IPR020849">
    <property type="entry name" value="Small_GTPase_Ras-type"/>
</dbReference>
<proteinExistence type="predicted"/>
<gene>
    <name evidence="3" type="ORF">CPELLU_LOCUS11106</name>
</gene>
<dbReference type="GO" id="GO:0007165">
    <property type="term" value="P:signal transduction"/>
    <property type="evidence" value="ECO:0007669"/>
    <property type="project" value="InterPro"/>
</dbReference>
<dbReference type="SMART" id="SM00175">
    <property type="entry name" value="RAB"/>
    <property type="match status" value="1"/>
</dbReference>
<dbReference type="PROSITE" id="PS51421">
    <property type="entry name" value="RAS"/>
    <property type="match status" value="1"/>
</dbReference>
<dbReference type="GO" id="GO:0005525">
    <property type="term" value="F:GTP binding"/>
    <property type="evidence" value="ECO:0007669"/>
    <property type="project" value="UniProtKB-KW"/>
</dbReference>
<evidence type="ECO:0000313" key="4">
    <source>
        <dbReference type="Proteomes" id="UP000789759"/>
    </source>
</evidence>
<dbReference type="OrthoDB" id="5976022at2759"/>
<sequence length="111" mass="12695">MMLYKLIVLGAGGVGKTYDPTKEDSYRKQVVIDGESCVLEILDQDRFYDSITRVKDTEPIPMILVGNKCDQRTMREVSREEGMNMARRLKCDFIESSAKTAVNVERTFYSV</sequence>
<comment type="caution">
    <text evidence="3">The sequence shown here is derived from an EMBL/GenBank/DDBJ whole genome shotgun (WGS) entry which is preliminary data.</text>
</comment>
<dbReference type="SMART" id="SM00174">
    <property type="entry name" value="RHO"/>
    <property type="match status" value="1"/>
</dbReference>
<evidence type="ECO:0000256" key="2">
    <source>
        <dbReference type="ARBA" id="ARBA00023134"/>
    </source>
</evidence>
<feature type="non-terminal residue" evidence="3">
    <location>
        <position position="111"/>
    </location>
</feature>
<keyword evidence="4" id="KW-1185">Reference proteome</keyword>
<dbReference type="EMBL" id="CAJVQA010009590">
    <property type="protein sequence ID" value="CAG8687548.1"/>
    <property type="molecule type" value="Genomic_DNA"/>
</dbReference>
<dbReference type="Gene3D" id="3.40.50.300">
    <property type="entry name" value="P-loop containing nucleotide triphosphate hydrolases"/>
    <property type="match status" value="2"/>
</dbReference>
<keyword evidence="2" id="KW-0342">GTP-binding</keyword>
<keyword evidence="1" id="KW-0547">Nucleotide-binding</keyword>
<evidence type="ECO:0000313" key="3">
    <source>
        <dbReference type="EMBL" id="CAG8687548.1"/>
    </source>
</evidence>
<dbReference type="InterPro" id="IPR027417">
    <property type="entry name" value="P-loop_NTPase"/>
</dbReference>
<dbReference type="Pfam" id="PF00071">
    <property type="entry name" value="Ras"/>
    <property type="match status" value="1"/>
</dbReference>
<evidence type="ECO:0000256" key="1">
    <source>
        <dbReference type="ARBA" id="ARBA00022741"/>
    </source>
</evidence>
<dbReference type="SMART" id="SM00173">
    <property type="entry name" value="RAS"/>
    <property type="match status" value="1"/>
</dbReference>
<dbReference type="SUPFAM" id="SSF52540">
    <property type="entry name" value="P-loop containing nucleoside triphosphate hydrolases"/>
    <property type="match status" value="1"/>
</dbReference>
<dbReference type="Proteomes" id="UP000789759">
    <property type="component" value="Unassembled WGS sequence"/>
</dbReference>